<sequence length="115" mass="12613">MTTPTGSPHSSTRASPTQPMANVDYVSLADAQKLVLSDTVNGKRKSIWVESVHEFTHGILIGDFAHMPGSDCGTWPGFWTIRNGDGPYGEMDILEGANDITHSLYLAPYRKQLHL</sequence>
<dbReference type="AlphaFoldDB" id="A0A395IWB5"/>
<reference evidence="1 2" key="1">
    <citation type="submission" date="2018-06" db="EMBL/GenBank/DDBJ databases">
        <title>Genome Sequence of the Brown Rot Fungal Pathogen Monilinia fructigena.</title>
        <authorList>
            <person name="Landi L."/>
            <person name="De Miccolis Angelini R.M."/>
            <person name="Pollastro S."/>
            <person name="Abate D."/>
            <person name="Faretra F."/>
            <person name="Romanazzi G."/>
        </authorList>
    </citation>
    <scope>NUCLEOTIDE SEQUENCE [LARGE SCALE GENOMIC DNA]</scope>
    <source>
        <strain evidence="1 2">Mfrg269</strain>
    </source>
</reference>
<dbReference type="Gene3D" id="2.60.120.200">
    <property type="match status" value="1"/>
</dbReference>
<evidence type="ECO:0000313" key="2">
    <source>
        <dbReference type="Proteomes" id="UP000249056"/>
    </source>
</evidence>
<organism evidence="1 2">
    <name type="scientific">Monilinia fructigena</name>
    <dbReference type="NCBI Taxonomy" id="38457"/>
    <lineage>
        <taxon>Eukaryota</taxon>
        <taxon>Fungi</taxon>
        <taxon>Dikarya</taxon>
        <taxon>Ascomycota</taxon>
        <taxon>Pezizomycotina</taxon>
        <taxon>Leotiomycetes</taxon>
        <taxon>Helotiales</taxon>
        <taxon>Sclerotiniaceae</taxon>
        <taxon>Monilinia</taxon>
    </lineage>
</organism>
<dbReference type="Proteomes" id="UP000249056">
    <property type="component" value="Unassembled WGS sequence"/>
</dbReference>
<protein>
    <recommendedName>
        <fullName evidence="3">GH16 domain-containing protein</fullName>
    </recommendedName>
</protein>
<keyword evidence="2" id="KW-1185">Reference proteome</keyword>
<dbReference type="InterPro" id="IPR013320">
    <property type="entry name" value="ConA-like_dom_sf"/>
</dbReference>
<proteinExistence type="predicted"/>
<gene>
    <name evidence="1" type="ORF">DID88_002057</name>
</gene>
<dbReference type="OrthoDB" id="192832at2759"/>
<evidence type="ECO:0000313" key="1">
    <source>
        <dbReference type="EMBL" id="RAL64164.1"/>
    </source>
</evidence>
<name>A0A395IWB5_9HELO</name>
<dbReference type="SUPFAM" id="SSF49899">
    <property type="entry name" value="Concanavalin A-like lectins/glucanases"/>
    <property type="match status" value="1"/>
</dbReference>
<accession>A0A395IWB5</accession>
<dbReference type="EMBL" id="QKRW01000015">
    <property type="protein sequence ID" value="RAL64164.1"/>
    <property type="molecule type" value="Genomic_DNA"/>
</dbReference>
<comment type="caution">
    <text evidence="1">The sequence shown here is derived from an EMBL/GenBank/DDBJ whole genome shotgun (WGS) entry which is preliminary data.</text>
</comment>
<dbReference type="Pfam" id="PF26113">
    <property type="entry name" value="GH16_XgeA"/>
    <property type="match status" value="1"/>
</dbReference>
<evidence type="ECO:0008006" key="3">
    <source>
        <dbReference type="Google" id="ProtNLM"/>
    </source>
</evidence>